<proteinExistence type="predicted"/>
<accession>A0A0L0T5M0</accession>
<dbReference type="Proteomes" id="UP000054350">
    <property type="component" value="Unassembled WGS sequence"/>
</dbReference>
<sequence length="200" mass="21297">MTFPNTANWSRAHFVAIKCDNFGMHDMVLVKSGTNIAYVGPKPLLHAPITVDQSIIVVSNAMATDIDVHITIRTGARPDKWITLAPSTTVAGVRAPDCNEGVLVRQGKCTIGGYVPTRPHVAVHHMGRALTMPVLDVLAQLSDASNGILVESPTSDPIYVLVTTTSCVGEWINIAAGACHAFARKDAEMVVVKDSVTAGR</sequence>
<gene>
    <name evidence="1" type="ORF">AMAG_15030</name>
</gene>
<reference evidence="2" key="2">
    <citation type="submission" date="2009-11" db="EMBL/GenBank/DDBJ databases">
        <title>The Genome Sequence of Allomyces macrogynus strain ATCC 38327.</title>
        <authorList>
            <consortium name="The Broad Institute Genome Sequencing Platform"/>
            <person name="Russ C."/>
            <person name="Cuomo C."/>
            <person name="Shea T."/>
            <person name="Young S.K."/>
            <person name="Zeng Q."/>
            <person name="Koehrsen M."/>
            <person name="Haas B."/>
            <person name="Borodovsky M."/>
            <person name="Guigo R."/>
            <person name="Alvarado L."/>
            <person name="Berlin A."/>
            <person name="Borenstein D."/>
            <person name="Chen Z."/>
            <person name="Engels R."/>
            <person name="Freedman E."/>
            <person name="Gellesch M."/>
            <person name="Goldberg J."/>
            <person name="Griggs A."/>
            <person name="Gujja S."/>
            <person name="Heiman D."/>
            <person name="Hepburn T."/>
            <person name="Howarth C."/>
            <person name="Jen D."/>
            <person name="Larson L."/>
            <person name="Lewis B."/>
            <person name="Mehta T."/>
            <person name="Park D."/>
            <person name="Pearson M."/>
            <person name="Roberts A."/>
            <person name="Saif S."/>
            <person name="Shenoy N."/>
            <person name="Sisk P."/>
            <person name="Stolte C."/>
            <person name="Sykes S."/>
            <person name="Walk T."/>
            <person name="White J."/>
            <person name="Yandava C."/>
            <person name="Burger G."/>
            <person name="Gray M.W."/>
            <person name="Holland P.W.H."/>
            <person name="King N."/>
            <person name="Lang F.B.F."/>
            <person name="Roger A.J."/>
            <person name="Ruiz-Trillo I."/>
            <person name="Lander E."/>
            <person name="Nusbaum C."/>
        </authorList>
    </citation>
    <scope>NUCLEOTIDE SEQUENCE [LARGE SCALE GENOMIC DNA]</scope>
    <source>
        <strain evidence="2">ATCC 38327</strain>
    </source>
</reference>
<protein>
    <submittedName>
        <fullName evidence="1">Uncharacterized protein</fullName>
    </submittedName>
</protein>
<dbReference type="VEuPathDB" id="FungiDB:AMAG_15030"/>
<name>A0A0L0T5M0_ALLM3</name>
<evidence type="ECO:0000313" key="2">
    <source>
        <dbReference type="Proteomes" id="UP000054350"/>
    </source>
</evidence>
<organism evidence="1 2">
    <name type="scientific">Allomyces macrogynus (strain ATCC 38327)</name>
    <name type="common">Allomyces javanicus var. macrogynus</name>
    <dbReference type="NCBI Taxonomy" id="578462"/>
    <lineage>
        <taxon>Eukaryota</taxon>
        <taxon>Fungi</taxon>
        <taxon>Fungi incertae sedis</taxon>
        <taxon>Blastocladiomycota</taxon>
        <taxon>Blastocladiomycetes</taxon>
        <taxon>Blastocladiales</taxon>
        <taxon>Blastocladiaceae</taxon>
        <taxon>Allomyces</taxon>
    </lineage>
</organism>
<dbReference type="EMBL" id="GG745364">
    <property type="protein sequence ID" value="KNE70040.1"/>
    <property type="molecule type" value="Genomic_DNA"/>
</dbReference>
<dbReference type="AlphaFoldDB" id="A0A0L0T5M0"/>
<keyword evidence="2" id="KW-1185">Reference proteome</keyword>
<reference evidence="1 2" key="1">
    <citation type="submission" date="2009-11" db="EMBL/GenBank/DDBJ databases">
        <title>Annotation of Allomyces macrogynus ATCC 38327.</title>
        <authorList>
            <consortium name="The Broad Institute Genome Sequencing Platform"/>
            <person name="Russ C."/>
            <person name="Cuomo C."/>
            <person name="Burger G."/>
            <person name="Gray M.W."/>
            <person name="Holland P.W.H."/>
            <person name="King N."/>
            <person name="Lang F.B.F."/>
            <person name="Roger A.J."/>
            <person name="Ruiz-Trillo I."/>
            <person name="Young S.K."/>
            <person name="Zeng Q."/>
            <person name="Gargeya S."/>
            <person name="Fitzgerald M."/>
            <person name="Haas B."/>
            <person name="Abouelleil A."/>
            <person name="Alvarado L."/>
            <person name="Arachchi H.M."/>
            <person name="Berlin A."/>
            <person name="Chapman S.B."/>
            <person name="Gearin G."/>
            <person name="Goldberg J."/>
            <person name="Griggs A."/>
            <person name="Gujja S."/>
            <person name="Hansen M."/>
            <person name="Heiman D."/>
            <person name="Howarth C."/>
            <person name="Larimer J."/>
            <person name="Lui A."/>
            <person name="MacDonald P.J.P."/>
            <person name="McCowen C."/>
            <person name="Montmayeur A."/>
            <person name="Murphy C."/>
            <person name="Neiman D."/>
            <person name="Pearson M."/>
            <person name="Priest M."/>
            <person name="Roberts A."/>
            <person name="Saif S."/>
            <person name="Shea T."/>
            <person name="Sisk P."/>
            <person name="Stolte C."/>
            <person name="Sykes S."/>
            <person name="Wortman J."/>
            <person name="Nusbaum C."/>
            <person name="Birren B."/>
        </authorList>
    </citation>
    <scope>NUCLEOTIDE SEQUENCE [LARGE SCALE GENOMIC DNA]</scope>
    <source>
        <strain evidence="1 2">ATCC 38327</strain>
    </source>
</reference>
<evidence type="ECO:0000313" key="1">
    <source>
        <dbReference type="EMBL" id="KNE70040.1"/>
    </source>
</evidence>